<accession>A0AAV4G693</accession>
<organism evidence="2 3">
    <name type="scientific">Elysia marginata</name>
    <dbReference type="NCBI Taxonomy" id="1093978"/>
    <lineage>
        <taxon>Eukaryota</taxon>
        <taxon>Metazoa</taxon>
        <taxon>Spiralia</taxon>
        <taxon>Lophotrochozoa</taxon>
        <taxon>Mollusca</taxon>
        <taxon>Gastropoda</taxon>
        <taxon>Heterobranchia</taxon>
        <taxon>Euthyneura</taxon>
        <taxon>Panpulmonata</taxon>
        <taxon>Sacoglossa</taxon>
        <taxon>Placobranchoidea</taxon>
        <taxon>Plakobranchidae</taxon>
        <taxon>Elysia</taxon>
    </lineage>
</organism>
<evidence type="ECO:0000313" key="3">
    <source>
        <dbReference type="Proteomes" id="UP000762676"/>
    </source>
</evidence>
<feature type="non-terminal residue" evidence="2">
    <location>
        <position position="1"/>
    </location>
</feature>
<sequence length="56" mass="5951">IVISILYKKKPSAPKSYEGGTVSPRIKMCAHISCYVVVVVVVVVVIVVVVIVVVAV</sequence>
<evidence type="ECO:0000256" key="1">
    <source>
        <dbReference type="SAM" id="Phobius"/>
    </source>
</evidence>
<keyword evidence="1" id="KW-0812">Transmembrane</keyword>
<keyword evidence="3" id="KW-1185">Reference proteome</keyword>
<dbReference type="Proteomes" id="UP000762676">
    <property type="component" value="Unassembled WGS sequence"/>
</dbReference>
<dbReference type="EMBL" id="BMAT01001177">
    <property type="protein sequence ID" value="GFR81263.1"/>
    <property type="molecule type" value="Genomic_DNA"/>
</dbReference>
<evidence type="ECO:0000313" key="2">
    <source>
        <dbReference type="EMBL" id="GFR81263.1"/>
    </source>
</evidence>
<feature type="transmembrane region" description="Helical" evidence="1">
    <location>
        <begin position="32"/>
        <end position="55"/>
    </location>
</feature>
<dbReference type="AlphaFoldDB" id="A0AAV4G693"/>
<gene>
    <name evidence="2" type="ORF">ElyMa_000600200</name>
</gene>
<proteinExistence type="predicted"/>
<reference evidence="2 3" key="1">
    <citation type="journal article" date="2021" name="Elife">
        <title>Chloroplast acquisition without the gene transfer in kleptoplastic sea slugs, Plakobranchus ocellatus.</title>
        <authorList>
            <person name="Maeda T."/>
            <person name="Takahashi S."/>
            <person name="Yoshida T."/>
            <person name="Shimamura S."/>
            <person name="Takaki Y."/>
            <person name="Nagai Y."/>
            <person name="Toyoda A."/>
            <person name="Suzuki Y."/>
            <person name="Arimoto A."/>
            <person name="Ishii H."/>
            <person name="Satoh N."/>
            <person name="Nishiyama T."/>
            <person name="Hasebe M."/>
            <person name="Maruyama T."/>
            <person name="Minagawa J."/>
            <person name="Obokata J."/>
            <person name="Shigenobu S."/>
        </authorList>
    </citation>
    <scope>NUCLEOTIDE SEQUENCE [LARGE SCALE GENOMIC DNA]</scope>
</reference>
<protein>
    <submittedName>
        <fullName evidence="2">Uncharacterized protein</fullName>
    </submittedName>
</protein>
<name>A0AAV4G693_9GAST</name>
<keyword evidence="1" id="KW-0472">Membrane</keyword>
<comment type="caution">
    <text evidence="2">The sequence shown here is derived from an EMBL/GenBank/DDBJ whole genome shotgun (WGS) entry which is preliminary data.</text>
</comment>
<keyword evidence="1" id="KW-1133">Transmembrane helix</keyword>